<evidence type="ECO:0000256" key="1">
    <source>
        <dbReference type="ARBA" id="ARBA00001954"/>
    </source>
</evidence>
<feature type="domain" description="Biopterin-dependent aromatic amino acid hydroxylase family profile" evidence="8">
    <location>
        <begin position="1"/>
        <end position="243"/>
    </location>
</feature>
<dbReference type="GO" id="GO:0005506">
    <property type="term" value="F:iron ion binding"/>
    <property type="evidence" value="ECO:0007669"/>
    <property type="project" value="InterPro"/>
</dbReference>
<protein>
    <submittedName>
        <fullName evidence="9">Amino acid hydroxylase</fullName>
    </submittedName>
</protein>
<dbReference type="PROSITE" id="PS51410">
    <property type="entry name" value="BH4_AAA_HYDROXYL_2"/>
    <property type="match status" value="1"/>
</dbReference>
<accession>A0A178MBR8</accession>
<evidence type="ECO:0000256" key="2">
    <source>
        <dbReference type="ARBA" id="ARBA00009712"/>
    </source>
</evidence>
<comment type="similarity">
    <text evidence="2">Belongs to the biopterin-dependent aromatic amino acid hydroxylase family.</text>
</comment>
<dbReference type="InterPro" id="IPR036329">
    <property type="entry name" value="Aro-AA_hydroxylase_C_sf"/>
</dbReference>
<comment type="caution">
    <text evidence="9">The sequence shown here is derived from an EMBL/GenBank/DDBJ whole genome shotgun (WGS) entry which is preliminary data.</text>
</comment>
<keyword evidence="6" id="KW-0503">Monooxygenase</keyword>
<evidence type="ECO:0000256" key="6">
    <source>
        <dbReference type="ARBA" id="ARBA00023033"/>
    </source>
</evidence>
<dbReference type="RefSeq" id="WP_066786220.1">
    <property type="nucleotide sequence ID" value="NZ_LWQS01000047.1"/>
</dbReference>
<proteinExistence type="inferred from homology"/>
<dbReference type="Pfam" id="PF00351">
    <property type="entry name" value="Biopterin_H"/>
    <property type="match status" value="1"/>
</dbReference>
<feature type="binding site" evidence="7">
    <location>
        <position position="160"/>
    </location>
    <ligand>
        <name>Fe cation</name>
        <dbReference type="ChEBI" id="CHEBI:24875"/>
    </ligand>
</feature>
<dbReference type="InterPro" id="IPR036951">
    <property type="entry name" value="ArAA_hydroxylase_sf"/>
</dbReference>
<dbReference type="Proteomes" id="UP000078287">
    <property type="component" value="Unassembled WGS sequence"/>
</dbReference>
<name>A0A178MBR8_9CHLR</name>
<keyword evidence="5 7" id="KW-0408">Iron</keyword>
<keyword evidence="3 7" id="KW-0479">Metal-binding</keyword>
<evidence type="ECO:0000313" key="9">
    <source>
        <dbReference type="EMBL" id="OAN46202.1"/>
    </source>
</evidence>
<organism evidence="9 10">
    <name type="scientific">Chloroflexus islandicus</name>
    <dbReference type="NCBI Taxonomy" id="1707952"/>
    <lineage>
        <taxon>Bacteria</taxon>
        <taxon>Bacillati</taxon>
        <taxon>Chloroflexota</taxon>
        <taxon>Chloroflexia</taxon>
        <taxon>Chloroflexales</taxon>
        <taxon>Chloroflexineae</taxon>
        <taxon>Chloroflexaceae</taxon>
        <taxon>Chloroflexus</taxon>
    </lineage>
</organism>
<evidence type="ECO:0000256" key="4">
    <source>
        <dbReference type="ARBA" id="ARBA00023002"/>
    </source>
</evidence>
<dbReference type="GO" id="GO:0009072">
    <property type="term" value="P:aromatic amino acid metabolic process"/>
    <property type="evidence" value="ECO:0007669"/>
    <property type="project" value="InterPro"/>
</dbReference>
<evidence type="ECO:0000313" key="10">
    <source>
        <dbReference type="Proteomes" id="UP000078287"/>
    </source>
</evidence>
<dbReference type="AlphaFoldDB" id="A0A178MBR8"/>
<evidence type="ECO:0000256" key="7">
    <source>
        <dbReference type="PIRSR" id="PIRSR601273-2"/>
    </source>
</evidence>
<gene>
    <name evidence="9" type="ORF">A6A03_13130</name>
</gene>
<feature type="binding site" evidence="7">
    <location>
        <position position="115"/>
    </location>
    <ligand>
        <name>Fe cation</name>
        <dbReference type="ChEBI" id="CHEBI:24875"/>
    </ligand>
</feature>
<dbReference type="GO" id="GO:0016714">
    <property type="term" value="F:oxidoreductase activity, acting on paired donors, with incorporation or reduction of molecular oxygen, reduced pteridine as one donor, and incorporation of one atom of oxygen"/>
    <property type="evidence" value="ECO:0007669"/>
    <property type="project" value="InterPro"/>
</dbReference>
<keyword evidence="10" id="KW-1185">Reference proteome</keyword>
<dbReference type="SUPFAM" id="SSF56534">
    <property type="entry name" value="Aromatic aminoacid monoxygenases, catalytic and oligomerization domains"/>
    <property type="match status" value="1"/>
</dbReference>
<dbReference type="PANTHER" id="PTHR11473">
    <property type="entry name" value="AROMATIC AMINO ACID HYDROXYLASE"/>
    <property type="match status" value="1"/>
</dbReference>
<dbReference type="Gene3D" id="1.10.800.10">
    <property type="entry name" value="Aromatic amino acid hydroxylase"/>
    <property type="match status" value="1"/>
</dbReference>
<keyword evidence="4" id="KW-0560">Oxidoreductase</keyword>
<comment type="cofactor">
    <cofactor evidence="1 7">
        <name>Fe(2+)</name>
        <dbReference type="ChEBI" id="CHEBI:29033"/>
    </cofactor>
</comment>
<feature type="binding site" evidence="7">
    <location>
        <position position="120"/>
    </location>
    <ligand>
        <name>Fe cation</name>
        <dbReference type="ChEBI" id="CHEBI:24875"/>
    </ligand>
</feature>
<dbReference type="PANTHER" id="PTHR11473:SF24">
    <property type="entry name" value="PHENYLALANINE-4-HYDROXYLASE"/>
    <property type="match status" value="1"/>
</dbReference>
<sequence length="243" mass="27983">MPAIAPPALPAYTEEDHAVWATLCARQVPRLERYACRLFREGFRQLNLDLNRLPDPAQVSERLASFTGWTLCDAQNEYLNPTEWFEHIAERRFPVTNYIRRMDELDFTPMPDLFHEYIGHLAFFTDRRFAEIAQAFGPLYFAGDERQRLEIARLWWYSIEFGLIREDGELRAFGAGLLSSIGELDHAFAPDTPREPFDIRRVANTPGAAYAMHETYFILEDLEHVAAILRAYAAMEGLPPVAV</sequence>
<dbReference type="InterPro" id="IPR001273">
    <property type="entry name" value="ArAA_hydroxylase"/>
</dbReference>
<reference evidence="9 10" key="1">
    <citation type="submission" date="2016-04" db="EMBL/GenBank/DDBJ databases">
        <title>Chloroflexus islandicus sp. nov., a thermophilic filamentous anoxygenic phototrophic bacterium from geyser Strokkur (Iceland).</title>
        <authorList>
            <person name="Gaisin V.A."/>
            <person name="Kalashnikov A.M."/>
            <person name="Sukhacheva M.V."/>
            <person name="Grouzdev D.S."/>
            <person name="Ivanov T.M."/>
            <person name="Kuznetsov B."/>
            <person name="Gorlenko V.M."/>
        </authorList>
    </citation>
    <scope>NUCLEOTIDE SEQUENCE [LARGE SCALE GENOMIC DNA]</scope>
    <source>
        <strain evidence="10">isl-2</strain>
    </source>
</reference>
<dbReference type="EMBL" id="LWQS01000047">
    <property type="protein sequence ID" value="OAN46202.1"/>
    <property type="molecule type" value="Genomic_DNA"/>
</dbReference>
<dbReference type="STRING" id="1707952.A6A03_13130"/>
<evidence type="ECO:0000256" key="3">
    <source>
        <dbReference type="ARBA" id="ARBA00022723"/>
    </source>
</evidence>
<evidence type="ECO:0000259" key="8">
    <source>
        <dbReference type="PROSITE" id="PS51410"/>
    </source>
</evidence>
<dbReference type="InterPro" id="IPR019774">
    <property type="entry name" value="Aromatic-AA_hydroxylase_C"/>
</dbReference>
<evidence type="ECO:0000256" key="5">
    <source>
        <dbReference type="ARBA" id="ARBA00023004"/>
    </source>
</evidence>
<dbReference type="OrthoDB" id="9780502at2"/>